<evidence type="ECO:0000256" key="3">
    <source>
        <dbReference type="ARBA" id="ARBA00022989"/>
    </source>
</evidence>
<sequence length="157" mass="17709">MMLKEKIVRFCLLLLRLGMGGFFLFVAARKLLHLDQLQETIDRFAIFPEAWGHPLACLGVSCEIAVGLGLLFRRTCAGAALLGSALTFTFVALFVQGWARGLSLSCNCIGVERVVTSYPFEVAWRLVLFFLMLILLWDSCRKGKTYFNVTRLDFSEM</sequence>
<feature type="transmembrane region" description="Helical" evidence="5">
    <location>
        <begin position="7"/>
        <end position="31"/>
    </location>
</feature>
<dbReference type="Proteomes" id="UP000235914">
    <property type="component" value="Unassembled WGS sequence"/>
</dbReference>
<evidence type="ECO:0000259" key="6">
    <source>
        <dbReference type="Pfam" id="PF07291"/>
    </source>
</evidence>
<name>A0A2N8IU16_9BACT</name>
<dbReference type="EMBL" id="PJKN01000002">
    <property type="protein sequence ID" value="PNC56993.1"/>
    <property type="molecule type" value="Genomic_DNA"/>
</dbReference>
<organism evidence="8 10">
    <name type="scientific">Akkermansia muciniphila</name>
    <dbReference type="NCBI Taxonomy" id="239935"/>
    <lineage>
        <taxon>Bacteria</taxon>
        <taxon>Pseudomonadati</taxon>
        <taxon>Verrucomicrobiota</taxon>
        <taxon>Verrucomicrobiia</taxon>
        <taxon>Verrucomicrobiales</taxon>
        <taxon>Akkermansiaceae</taxon>
        <taxon>Akkermansia</taxon>
    </lineage>
</organism>
<dbReference type="GO" id="GO:0030416">
    <property type="term" value="P:methylamine metabolic process"/>
    <property type="evidence" value="ECO:0007669"/>
    <property type="project" value="InterPro"/>
</dbReference>
<gene>
    <name evidence="8" type="ORF">CXT95_07465</name>
    <name evidence="7" type="ORF">CXU09_05310</name>
</gene>
<dbReference type="AlphaFoldDB" id="A0A2N8IU16"/>
<feature type="transmembrane region" description="Helical" evidence="5">
    <location>
        <begin position="118"/>
        <end position="137"/>
    </location>
</feature>
<feature type="transmembrane region" description="Helical" evidence="5">
    <location>
        <begin position="79"/>
        <end position="98"/>
    </location>
</feature>
<proteinExistence type="predicted"/>
<evidence type="ECO:0000256" key="2">
    <source>
        <dbReference type="ARBA" id="ARBA00022692"/>
    </source>
</evidence>
<evidence type="ECO:0000256" key="4">
    <source>
        <dbReference type="ARBA" id="ARBA00023136"/>
    </source>
</evidence>
<dbReference type="GO" id="GO:0016020">
    <property type="term" value="C:membrane"/>
    <property type="evidence" value="ECO:0007669"/>
    <property type="project" value="UniProtKB-SubCell"/>
</dbReference>
<keyword evidence="4 5" id="KW-0472">Membrane</keyword>
<evidence type="ECO:0000313" key="7">
    <source>
        <dbReference type="EMBL" id="PNC56993.1"/>
    </source>
</evidence>
<dbReference type="GeneID" id="60880008"/>
<accession>A0A2N8IU16</accession>
<reference evidence="9 10" key="1">
    <citation type="journal article" date="2017" name="BMC Genomics">
        <title>Genome sequencing of 39 Akkermansia muciniphila isolates reveals its population structure, genomic and functional diverisity, and global distribution in mammalian gut microbiotas.</title>
        <authorList>
            <person name="Guo X."/>
            <person name="Li S."/>
            <person name="Zhang J."/>
            <person name="Wu F."/>
            <person name="Li X."/>
            <person name="Wu D."/>
            <person name="Zhang M."/>
            <person name="Ou Z."/>
            <person name="Jie Z."/>
            <person name="Yan Q."/>
            <person name="Li P."/>
            <person name="Yi J."/>
            <person name="Peng Y."/>
        </authorList>
    </citation>
    <scope>NUCLEOTIDE SEQUENCE [LARGE SCALE GENOMIC DNA]</scope>
    <source>
        <strain evidence="8 10">GP28</strain>
        <strain evidence="7 9">GP43</strain>
    </source>
</reference>
<comment type="subcellular location">
    <subcellularLocation>
        <location evidence="1">Membrane</location>
        <topology evidence="1">Multi-pass membrane protein</topology>
    </subcellularLocation>
</comment>
<evidence type="ECO:0000256" key="1">
    <source>
        <dbReference type="ARBA" id="ARBA00004141"/>
    </source>
</evidence>
<dbReference type="EMBL" id="PJLB01000008">
    <property type="protein sequence ID" value="PND02487.1"/>
    <property type="molecule type" value="Genomic_DNA"/>
</dbReference>
<evidence type="ECO:0000313" key="9">
    <source>
        <dbReference type="Proteomes" id="UP000235914"/>
    </source>
</evidence>
<keyword evidence="2 5" id="KW-0812">Transmembrane</keyword>
<evidence type="ECO:0000256" key="5">
    <source>
        <dbReference type="SAM" id="Phobius"/>
    </source>
</evidence>
<feature type="domain" description="Methylamine utilisation protein MauE" evidence="6">
    <location>
        <begin position="11"/>
        <end position="137"/>
    </location>
</feature>
<dbReference type="Proteomes" id="UP000236075">
    <property type="component" value="Unassembled WGS sequence"/>
</dbReference>
<protein>
    <recommendedName>
        <fullName evidence="6">Methylamine utilisation protein MauE domain-containing protein</fullName>
    </recommendedName>
</protein>
<dbReference type="Pfam" id="PF07291">
    <property type="entry name" value="MauE"/>
    <property type="match status" value="1"/>
</dbReference>
<evidence type="ECO:0000313" key="10">
    <source>
        <dbReference type="Proteomes" id="UP000236075"/>
    </source>
</evidence>
<dbReference type="InterPro" id="IPR009908">
    <property type="entry name" value="Methylamine_util_MauE"/>
</dbReference>
<feature type="transmembrane region" description="Helical" evidence="5">
    <location>
        <begin position="51"/>
        <end position="72"/>
    </location>
</feature>
<comment type="caution">
    <text evidence="8">The sequence shown here is derived from an EMBL/GenBank/DDBJ whole genome shotgun (WGS) entry which is preliminary data.</text>
</comment>
<dbReference type="RefSeq" id="WP_012419591.1">
    <property type="nucleotide sequence ID" value="NZ_AP021898.1"/>
</dbReference>
<keyword evidence="3 5" id="KW-1133">Transmembrane helix</keyword>
<evidence type="ECO:0000313" key="8">
    <source>
        <dbReference type="EMBL" id="PND02487.1"/>
    </source>
</evidence>